<dbReference type="RefSeq" id="WP_189606565.1">
    <property type="nucleotide sequence ID" value="NZ_BMXR01000001.1"/>
</dbReference>
<dbReference type="SUPFAM" id="SSF52540">
    <property type="entry name" value="P-loop containing nucleoside triphosphate hydrolases"/>
    <property type="match status" value="1"/>
</dbReference>
<dbReference type="PANTHER" id="PTHR24220">
    <property type="entry name" value="IMPORT ATP-BINDING PROTEIN"/>
    <property type="match status" value="1"/>
</dbReference>
<dbReference type="AlphaFoldDB" id="A0A918JYU7"/>
<evidence type="ECO:0000256" key="1">
    <source>
        <dbReference type="ARBA" id="ARBA00022741"/>
    </source>
</evidence>
<organism evidence="4 5">
    <name type="scientific">Saccharospirillum salsuginis</name>
    <dbReference type="NCBI Taxonomy" id="418750"/>
    <lineage>
        <taxon>Bacteria</taxon>
        <taxon>Pseudomonadati</taxon>
        <taxon>Pseudomonadota</taxon>
        <taxon>Gammaproteobacteria</taxon>
        <taxon>Oceanospirillales</taxon>
        <taxon>Saccharospirillaceae</taxon>
        <taxon>Saccharospirillum</taxon>
    </lineage>
</organism>
<dbReference type="PROSITE" id="PS50893">
    <property type="entry name" value="ABC_TRANSPORTER_2"/>
    <property type="match status" value="1"/>
</dbReference>
<dbReference type="GO" id="GO:0005524">
    <property type="term" value="F:ATP binding"/>
    <property type="evidence" value="ECO:0007669"/>
    <property type="project" value="UniProtKB-KW"/>
</dbReference>
<dbReference type="PROSITE" id="PS00211">
    <property type="entry name" value="ABC_TRANSPORTER_1"/>
    <property type="match status" value="1"/>
</dbReference>
<keyword evidence="2 4" id="KW-0067">ATP-binding</keyword>
<dbReference type="GO" id="GO:0016887">
    <property type="term" value="F:ATP hydrolysis activity"/>
    <property type="evidence" value="ECO:0007669"/>
    <property type="project" value="InterPro"/>
</dbReference>
<dbReference type="EMBL" id="BMXR01000001">
    <property type="protein sequence ID" value="GGX38808.1"/>
    <property type="molecule type" value="Genomic_DNA"/>
</dbReference>
<reference evidence="4" key="1">
    <citation type="journal article" date="2014" name="Int. J. Syst. Evol. Microbiol.">
        <title>Complete genome sequence of Corynebacterium casei LMG S-19264T (=DSM 44701T), isolated from a smear-ripened cheese.</title>
        <authorList>
            <consortium name="US DOE Joint Genome Institute (JGI-PGF)"/>
            <person name="Walter F."/>
            <person name="Albersmeier A."/>
            <person name="Kalinowski J."/>
            <person name="Ruckert C."/>
        </authorList>
    </citation>
    <scope>NUCLEOTIDE SEQUENCE</scope>
    <source>
        <strain evidence="4">KCTC 22169</strain>
    </source>
</reference>
<dbReference type="Proteomes" id="UP000626148">
    <property type="component" value="Unassembled WGS sequence"/>
</dbReference>
<evidence type="ECO:0000313" key="4">
    <source>
        <dbReference type="EMBL" id="GGX38808.1"/>
    </source>
</evidence>
<evidence type="ECO:0000256" key="2">
    <source>
        <dbReference type="ARBA" id="ARBA00022840"/>
    </source>
</evidence>
<protein>
    <submittedName>
        <fullName evidence="4">Phosphonates import ATP-binding protein PhnC 1</fullName>
    </submittedName>
</protein>
<comment type="caution">
    <text evidence="4">The sequence shown here is derived from an EMBL/GenBank/DDBJ whole genome shotgun (WGS) entry which is preliminary data.</text>
</comment>
<keyword evidence="1" id="KW-0547">Nucleotide-binding</keyword>
<name>A0A918JYU7_9GAMM</name>
<dbReference type="InterPro" id="IPR017871">
    <property type="entry name" value="ABC_transporter-like_CS"/>
</dbReference>
<gene>
    <name evidence="4" type="primary">phnC1</name>
    <name evidence="4" type="ORF">GCM10007392_01300</name>
</gene>
<accession>A0A918JYU7</accession>
<dbReference type="Gene3D" id="3.40.50.300">
    <property type="entry name" value="P-loop containing nucleotide triphosphate hydrolases"/>
    <property type="match status" value="1"/>
</dbReference>
<dbReference type="InterPro" id="IPR027417">
    <property type="entry name" value="P-loop_NTPase"/>
</dbReference>
<evidence type="ECO:0000259" key="3">
    <source>
        <dbReference type="PROSITE" id="PS50893"/>
    </source>
</evidence>
<dbReference type="Pfam" id="PF00005">
    <property type="entry name" value="ABC_tran"/>
    <property type="match status" value="1"/>
</dbReference>
<dbReference type="InterPro" id="IPR003439">
    <property type="entry name" value="ABC_transporter-like_ATP-bd"/>
</dbReference>
<dbReference type="GO" id="GO:0022857">
    <property type="term" value="F:transmembrane transporter activity"/>
    <property type="evidence" value="ECO:0007669"/>
    <property type="project" value="TreeGrafter"/>
</dbReference>
<dbReference type="SMART" id="SM00382">
    <property type="entry name" value="AAA"/>
    <property type="match status" value="1"/>
</dbReference>
<dbReference type="InterPro" id="IPR015854">
    <property type="entry name" value="ABC_transpr_LolD-like"/>
</dbReference>
<dbReference type="InterPro" id="IPR003593">
    <property type="entry name" value="AAA+_ATPase"/>
</dbReference>
<sequence length="221" mass="24455">MTGFRLQQAALAVDGRPILHDLDLTIRPGERVALLGESGAGKTTLLRALRDQHPDRVAWCPQQPGLVPVLSVFHNLYMGRLDRYATAYNLLNLIRPTAARRHDLAKLADRLGLGERLWTPVERLSGGQQSRVNLGRALYQERPVFIGDEPVSSVDERQGADLLGLVCEQHETVVLALHNVDQALTHCNRIIGLRDGRVAFDRPADQLTPAEIKPLYPADAS</sequence>
<keyword evidence="5" id="KW-1185">Reference proteome</keyword>
<dbReference type="GO" id="GO:0005886">
    <property type="term" value="C:plasma membrane"/>
    <property type="evidence" value="ECO:0007669"/>
    <property type="project" value="TreeGrafter"/>
</dbReference>
<reference evidence="4" key="2">
    <citation type="submission" date="2020-09" db="EMBL/GenBank/DDBJ databases">
        <authorList>
            <person name="Sun Q."/>
            <person name="Kim S."/>
        </authorList>
    </citation>
    <scope>NUCLEOTIDE SEQUENCE</scope>
    <source>
        <strain evidence="4">KCTC 22169</strain>
    </source>
</reference>
<proteinExistence type="predicted"/>
<feature type="domain" description="ABC transporter" evidence="3">
    <location>
        <begin position="4"/>
        <end position="220"/>
    </location>
</feature>
<evidence type="ECO:0000313" key="5">
    <source>
        <dbReference type="Proteomes" id="UP000626148"/>
    </source>
</evidence>